<dbReference type="EMBL" id="SMTF01000017">
    <property type="protein sequence ID" value="TDK21080.1"/>
    <property type="molecule type" value="Genomic_DNA"/>
</dbReference>
<name>A0A4R5TJ51_9GAMM</name>
<dbReference type="Pfam" id="PF07755">
    <property type="entry name" value="DUF1611"/>
    <property type="match status" value="1"/>
</dbReference>
<dbReference type="InterPro" id="IPR027417">
    <property type="entry name" value="P-loop_NTPase"/>
</dbReference>
<dbReference type="Proteomes" id="UP000294796">
    <property type="component" value="Unassembled WGS sequence"/>
</dbReference>
<dbReference type="AlphaFoldDB" id="A0A4R5TJ51"/>
<dbReference type="PANTHER" id="PTHR40690">
    <property type="entry name" value="GLL3100 PROTEIN"/>
    <property type="match status" value="1"/>
</dbReference>
<comment type="caution">
    <text evidence="3">The sequence shown here is derived from an EMBL/GenBank/DDBJ whole genome shotgun (WGS) entry which is preliminary data.</text>
</comment>
<feature type="domain" description="D-glutamate N-acetyltransferase-like N-terminal" evidence="2">
    <location>
        <begin position="67"/>
        <end position="139"/>
    </location>
</feature>
<reference evidence="3 4" key="1">
    <citation type="submission" date="2019-03" db="EMBL/GenBank/DDBJ databases">
        <title>Luteimonas zhaokaii sp.nov., isolated from the rectal contents of Plateau pika in Yushu, Qinghai Province, China.</title>
        <authorList>
            <person name="Zhang G."/>
        </authorList>
    </citation>
    <scope>NUCLEOTIDE SEQUENCE [LARGE SCALE GENOMIC DNA]</scope>
    <source>
        <strain evidence="3 4">B9</strain>
    </source>
</reference>
<dbReference type="PIRSF" id="PIRSF026760">
    <property type="entry name" value="UCP026760"/>
    <property type="match status" value="1"/>
</dbReference>
<dbReference type="PANTHER" id="PTHR40690:SF1">
    <property type="entry name" value="DUF1611 DOMAIN-CONTAINING PROTEIN"/>
    <property type="match status" value="1"/>
</dbReference>
<feature type="domain" description="D-glutamate N-acetyltransferase-like C-terminal" evidence="1">
    <location>
        <begin position="146"/>
        <end position="341"/>
    </location>
</feature>
<dbReference type="Gene3D" id="3.40.50.300">
    <property type="entry name" value="P-loop containing nucleotide triphosphate hydrolases"/>
    <property type="match status" value="1"/>
</dbReference>
<dbReference type="RefSeq" id="WP_133323472.1">
    <property type="nucleotide sequence ID" value="NZ_SMTF01000017.1"/>
</dbReference>
<proteinExistence type="predicted"/>
<dbReference type="InterPro" id="IPR011669">
    <property type="entry name" value="DgcN-like"/>
</dbReference>
<keyword evidence="4" id="KW-1185">Reference proteome</keyword>
<dbReference type="NCBIfam" id="NF041892">
    <property type="entry name" value="DgcN"/>
    <property type="match status" value="1"/>
</dbReference>
<dbReference type="InterPro" id="IPR035402">
    <property type="entry name" value="DgcN-like_N"/>
</dbReference>
<dbReference type="InterPro" id="IPR035086">
    <property type="entry name" value="DgcN-like_C"/>
</dbReference>
<evidence type="ECO:0000313" key="3">
    <source>
        <dbReference type="EMBL" id="TDK21080.1"/>
    </source>
</evidence>
<organism evidence="3 4">
    <name type="scientific">Luteimonas aestuarii</name>
    <dbReference type="NCBI Taxonomy" id="453837"/>
    <lineage>
        <taxon>Bacteria</taxon>
        <taxon>Pseudomonadati</taxon>
        <taxon>Pseudomonadota</taxon>
        <taxon>Gammaproteobacteria</taxon>
        <taxon>Lysobacterales</taxon>
        <taxon>Lysobacteraceae</taxon>
        <taxon>Luteimonas</taxon>
    </lineage>
</organism>
<accession>A0A4R5TJ51</accession>
<gene>
    <name evidence="3" type="ORF">E2F46_15390</name>
</gene>
<dbReference type="Gene3D" id="3.40.50.720">
    <property type="entry name" value="NAD(P)-binding Rossmann-like Domain"/>
    <property type="match status" value="1"/>
</dbReference>
<dbReference type="SUPFAM" id="SSF52540">
    <property type="entry name" value="P-loop containing nucleoside triphosphate hydrolases"/>
    <property type="match status" value="1"/>
</dbReference>
<dbReference type="Pfam" id="PF17396">
    <property type="entry name" value="DUF1611_N"/>
    <property type="match status" value="1"/>
</dbReference>
<evidence type="ECO:0000259" key="1">
    <source>
        <dbReference type="Pfam" id="PF07755"/>
    </source>
</evidence>
<protein>
    <submittedName>
        <fullName evidence="3">DUF1611 domain-containing protein</fullName>
    </submittedName>
</protein>
<evidence type="ECO:0000313" key="4">
    <source>
        <dbReference type="Proteomes" id="UP000294796"/>
    </source>
</evidence>
<dbReference type="OrthoDB" id="9778498at2"/>
<sequence>MSRPLPLPVEPAAASTWPAPFLLYLGNAHDDLAGKTARGLAFWRPELCVGQFRDRDCKTTLGITDLDFAQARAAGANTMVVGVANAGGRMDERTIEHVVAALDAGMNVASGLHQRLDSQPRIVEAARRNGRSLFDARNPPPTPVGNGLPRAGRRLLTVGTDCSTGKMYTTLALEKEMRARGMAADFRATGQTGIFIAGHGIPIDAVVADFISGGIEWLSPARDDDGWDLIEGQGSLFHPSYAGVSIGLLHGAQPDALVLCHEPGRAHMRGLPHYAVPSLQATLEANLAAAHLTNAEARFVGIALNTARMSEQDAERACRSAEDQLGLPAQDPVRHGVSRIVDHVIACFPN</sequence>
<evidence type="ECO:0000259" key="2">
    <source>
        <dbReference type="Pfam" id="PF17396"/>
    </source>
</evidence>